<dbReference type="PANTHER" id="PTHR36713:SF1">
    <property type="entry name" value="OS09G0344700 PROTEIN"/>
    <property type="match status" value="1"/>
</dbReference>
<proteinExistence type="predicted"/>
<dbReference type="EMBL" id="JAFEMO010000009">
    <property type="protein sequence ID" value="KAH7565218.1"/>
    <property type="molecule type" value="Genomic_DNA"/>
</dbReference>
<comment type="caution">
    <text evidence="1">The sequence shown here is derived from an EMBL/GenBank/DDBJ whole genome shotgun (WGS) entry which is preliminary data.</text>
</comment>
<protein>
    <submittedName>
        <fullName evidence="1">Uncharacterized protein</fullName>
    </submittedName>
</protein>
<organism evidence="1 2">
    <name type="scientific">Xanthoceras sorbifolium</name>
    <dbReference type="NCBI Taxonomy" id="99658"/>
    <lineage>
        <taxon>Eukaryota</taxon>
        <taxon>Viridiplantae</taxon>
        <taxon>Streptophyta</taxon>
        <taxon>Embryophyta</taxon>
        <taxon>Tracheophyta</taxon>
        <taxon>Spermatophyta</taxon>
        <taxon>Magnoliopsida</taxon>
        <taxon>eudicotyledons</taxon>
        <taxon>Gunneridae</taxon>
        <taxon>Pentapetalae</taxon>
        <taxon>rosids</taxon>
        <taxon>malvids</taxon>
        <taxon>Sapindales</taxon>
        <taxon>Sapindaceae</taxon>
        <taxon>Xanthoceroideae</taxon>
        <taxon>Xanthoceras</taxon>
    </lineage>
</organism>
<gene>
    <name evidence="1" type="ORF">JRO89_XS09G0166600</name>
</gene>
<evidence type="ECO:0000313" key="2">
    <source>
        <dbReference type="Proteomes" id="UP000827721"/>
    </source>
</evidence>
<reference evidence="1 2" key="1">
    <citation type="submission" date="2021-02" db="EMBL/GenBank/DDBJ databases">
        <title>Plant Genome Project.</title>
        <authorList>
            <person name="Zhang R.-G."/>
        </authorList>
    </citation>
    <scope>NUCLEOTIDE SEQUENCE [LARGE SCALE GENOMIC DNA]</scope>
    <source>
        <tissue evidence="1">Leaves</tissue>
    </source>
</reference>
<sequence length="325" mass="35414">MEATKEGTGLLDNILPPRLEDAGLEDCALPPDSIKEAFLKAASAVKSRASTLFQDDDDDPARCVDDPWPVAAKDDSDTVVGVPPVPEAPGPCGVVKGGGVVEDGVDKVVVVGGGEEKEGGDEVVVVGGGGGDDEAEVAKGRGGCVEVNKLSVVVVNDIACYDNIGYFLNVDSLSSTKLLGHILELIDESMSLWLFFKRSALVYVRQGSYESCINAGIWLRSYKSVFPLPWTMVVLCGIHKSQSWYKDVDWNSDAVNLSRESWTIKGKRNYGVLGTRRMFLPEDIWEYLDNWVLNADFHWSLIKMLKELPSMKGRPGFSSACNVYE</sequence>
<dbReference type="PANTHER" id="PTHR36713">
    <property type="entry name" value="OS09G0344700 PROTEIN"/>
    <property type="match status" value="1"/>
</dbReference>
<evidence type="ECO:0000313" key="1">
    <source>
        <dbReference type="EMBL" id="KAH7565218.1"/>
    </source>
</evidence>
<name>A0ABQ8HLI2_9ROSI</name>
<accession>A0ABQ8HLI2</accession>
<dbReference type="Proteomes" id="UP000827721">
    <property type="component" value="Unassembled WGS sequence"/>
</dbReference>
<keyword evidence="2" id="KW-1185">Reference proteome</keyword>